<protein>
    <submittedName>
        <fullName evidence="1">Uncharacterized protein</fullName>
    </submittedName>
</protein>
<evidence type="ECO:0000313" key="2">
    <source>
        <dbReference type="Proteomes" id="UP000315343"/>
    </source>
</evidence>
<comment type="caution">
    <text evidence="1">The sequence shown here is derived from an EMBL/GenBank/DDBJ whole genome shotgun (WGS) entry which is preliminary data.</text>
</comment>
<dbReference type="AlphaFoldDB" id="A0A562J187"/>
<reference evidence="1 2" key="1">
    <citation type="submission" date="2019-07" db="EMBL/GenBank/DDBJ databases">
        <title>Genomic Encyclopedia of Type Strains, Phase I: the one thousand microbial genomes (KMG-I) project.</title>
        <authorList>
            <person name="Kyrpides N."/>
        </authorList>
    </citation>
    <scope>NUCLEOTIDE SEQUENCE [LARGE SCALE GENOMIC DNA]</scope>
    <source>
        <strain evidence="1 2">DSM 13558</strain>
    </source>
</reference>
<gene>
    <name evidence="1" type="ORF">LY60_03535</name>
</gene>
<dbReference type="EMBL" id="VLKH01000015">
    <property type="protein sequence ID" value="TWH76907.1"/>
    <property type="molecule type" value="Genomic_DNA"/>
</dbReference>
<evidence type="ECO:0000313" key="1">
    <source>
        <dbReference type="EMBL" id="TWH76907.1"/>
    </source>
</evidence>
<name>A0A562J187_9FIRM</name>
<sequence>MKYNNFDQYNRIRPYKAQNMIVKILETEALPQPQPQPQPVEEIPLPLASTGYINVGVYTALGALPVKDAVVTIYTIDEDGEENALYHVVSNINGRVPTMEVPVEYNPENPLESPTFYFSTYNMRVQAIGYYTVNIIDLRVYPDVATNYRVSLIPVMEGATEEEGSQTVVIPPTPADISNE</sequence>
<dbReference type="RefSeq" id="WP_145086817.1">
    <property type="nucleotide sequence ID" value="NZ_JBCFAR010000016.1"/>
</dbReference>
<keyword evidence="2" id="KW-1185">Reference proteome</keyword>
<organism evidence="1 2">
    <name type="scientific">Sedimentibacter saalensis</name>
    <dbReference type="NCBI Taxonomy" id="130788"/>
    <lineage>
        <taxon>Bacteria</taxon>
        <taxon>Bacillati</taxon>
        <taxon>Bacillota</taxon>
        <taxon>Tissierellia</taxon>
        <taxon>Sedimentibacter</taxon>
    </lineage>
</organism>
<accession>A0A562J187</accession>
<proteinExistence type="predicted"/>
<dbReference type="Proteomes" id="UP000315343">
    <property type="component" value="Unassembled WGS sequence"/>
</dbReference>